<evidence type="ECO:0000256" key="2">
    <source>
        <dbReference type="ARBA" id="ARBA00022679"/>
    </source>
</evidence>
<dbReference type="Pfam" id="PF13649">
    <property type="entry name" value="Methyltransf_25"/>
    <property type="match status" value="1"/>
</dbReference>
<dbReference type="InterPro" id="IPR029063">
    <property type="entry name" value="SAM-dependent_MTases_sf"/>
</dbReference>
<reference evidence="4 5" key="1">
    <citation type="submission" date="2018-08" db="EMBL/GenBank/DDBJ databases">
        <title>Cellulomonas rhizosphaerae sp. nov., a novel actinomycete isolated from soil.</title>
        <authorList>
            <person name="Tian Y."/>
        </authorList>
    </citation>
    <scope>NUCLEOTIDE SEQUENCE [LARGE SCALE GENOMIC DNA]</scope>
    <source>
        <strain evidence="4 5">NEAU-TCZ24</strain>
    </source>
</reference>
<dbReference type="PANTHER" id="PTHR43861">
    <property type="entry name" value="TRANS-ACONITATE 2-METHYLTRANSFERASE-RELATED"/>
    <property type="match status" value="1"/>
</dbReference>
<evidence type="ECO:0000256" key="1">
    <source>
        <dbReference type="ARBA" id="ARBA00022603"/>
    </source>
</evidence>
<dbReference type="Proteomes" id="UP000283374">
    <property type="component" value="Unassembled WGS sequence"/>
</dbReference>
<feature type="domain" description="Methyltransferase" evidence="3">
    <location>
        <begin position="45"/>
        <end position="139"/>
    </location>
</feature>
<dbReference type="GO" id="GO:0008168">
    <property type="term" value="F:methyltransferase activity"/>
    <property type="evidence" value="ECO:0007669"/>
    <property type="project" value="UniProtKB-KW"/>
</dbReference>
<gene>
    <name evidence="4" type="ORF">D1825_16600</name>
</gene>
<sequence>MAHPDGPAGIFDRVADTYDAVGVPWFEPIAAGLVDELAVRPGESVLDIGCGRGAALRPLALATGPDGRAVGIDLAPRMVELTARDLADLPQVTVAVGDARAPDFAAASFDVVSASLVLFFMPDPAATLSVWASLVVHGGRLGTTTFGAQDERWRRVDELFFSYLPPALLDARTSGRSGPFASDAGMADLFVGAGLTAIRTVTRTVEAVFRNPEHLVAFTQSHGQRAMWDAVPADEHDAMRARILELAASITDPSGHLALAQEVRYTLGVRGPS</sequence>
<dbReference type="PANTHER" id="PTHR43861:SF1">
    <property type="entry name" value="TRANS-ACONITATE 2-METHYLTRANSFERASE"/>
    <property type="match status" value="1"/>
</dbReference>
<comment type="caution">
    <text evidence="4">The sequence shown here is derived from an EMBL/GenBank/DDBJ whole genome shotgun (WGS) entry which is preliminary data.</text>
</comment>
<name>A0A413RHL8_9CELL</name>
<dbReference type="OrthoDB" id="9777638at2"/>
<dbReference type="EMBL" id="QWKP01000221">
    <property type="protein sequence ID" value="RHA37668.1"/>
    <property type="molecule type" value="Genomic_DNA"/>
</dbReference>
<dbReference type="Gene3D" id="3.40.50.150">
    <property type="entry name" value="Vaccinia Virus protein VP39"/>
    <property type="match status" value="1"/>
</dbReference>
<dbReference type="GO" id="GO:0032259">
    <property type="term" value="P:methylation"/>
    <property type="evidence" value="ECO:0007669"/>
    <property type="project" value="UniProtKB-KW"/>
</dbReference>
<keyword evidence="5" id="KW-1185">Reference proteome</keyword>
<dbReference type="CDD" id="cd02440">
    <property type="entry name" value="AdoMet_MTases"/>
    <property type="match status" value="1"/>
</dbReference>
<evidence type="ECO:0000313" key="4">
    <source>
        <dbReference type="EMBL" id="RHA37668.1"/>
    </source>
</evidence>
<evidence type="ECO:0000259" key="3">
    <source>
        <dbReference type="Pfam" id="PF13649"/>
    </source>
</evidence>
<dbReference type="SUPFAM" id="SSF53335">
    <property type="entry name" value="S-adenosyl-L-methionine-dependent methyltransferases"/>
    <property type="match status" value="1"/>
</dbReference>
<evidence type="ECO:0000313" key="5">
    <source>
        <dbReference type="Proteomes" id="UP000283374"/>
    </source>
</evidence>
<proteinExistence type="predicted"/>
<dbReference type="InterPro" id="IPR041698">
    <property type="entry name" value="Methyltransf_25"/>
</dbReference>
<protein>
    <submittedName>
        <fullName evidence="4">Methyltransferase domain-containing protein</fullName>
    </submittedName>
</protein>
<keyword evidence="2 4" id="KW-0808">Transferase</keyword>
<dbReference type="AlphaFoldDB" id="A0A413RHL8"/>
<dbReference type="RefSeq" id="WP_118768530.1">
    <property type="nucleotide sequence ID" value="NZ_QWKP01000221.1"/>
</dbReference>
<keyword evidence="1 4" id="KW-0489">Methyltransferase</keyword>
<accession>A0A413RHL8</accession>
<organism evidence="4 5">
    <name type="scientific">Cellulomonas rhizosphaerae</name>
    <dbReference type="NCBI Taxonomy" id="2293719"/>
    <lineage>
        <taxon>Bacteria</taxon>
        <taxon>Bacillati</taxon>
        <taxon>Actinomycetota</taxon>
        <taxon>Actinomycetes</taxon>
        <taxon>Micrococcales</taxon>
        <taxon>Cellulomonadaceae</taxon>
        <taxon>Cellulomonas</taxon>
    </lineage>
</organism>